<accession>A0A5C3P3D8</accession>
<sequence>MNTNRHGRCQWHQARSRQANKMCPGDTSRGRHCPNVSSRPSTPSVPRPLPSAGR</sequence>
<organism evidence="2 3">
    <name type="scientific">Polyporus arcularius HHB13444</name>
    <dbReference type="NCBI Taxonomy" id="1314778"/>
    <lineage>
        <taxon>Eukaryota</taxon>
        <taxon>Fungi</taxon>
        <taxon>Dikarya</taxon>
        <taxon>Basidiomycota</taxon>
        <taxon>Agaricomycotina</taxon>
        <taxon>Agaricomycetes</taxon>
        <taxon>Polyporales</taxon>
        <taxon>Polyporaceae</taxon>
        <taxon>Polyporus</taxon>
    </lineage>
</organism>
<name>A0A5C3P3D8_9APHY</name>
<evidence type="ECO:0000313" key="2">
    <source>
        <dbReference type="EMBL" id="TFK80263.1"/>
    </source>
</evidence>
<dbReference type="InParanoid" id="A0A5C3P3D8"/>
<reference evidence="2 3" key="1">
    <citation type="journal article" date="2019" name="Nat. Ecol. Evol.">
        <title>Megaphylogeny resolves global patterns of mushroom evolution.</title>
        <authorList>
            <person name="Varga T."/>
            <person name="Krizsan K."/>
            <person name="Foldi C."/>
            <person name="Dima B."/>
            <person name="Sanchez-Garcia M."/>
            <person name="Sanchez-Ramirez S."/>
            <person name="Szollosi G.J."/>
            <person name="Szarkandi J.G."/>
            <person name="Papp V."/>
            <person name="Albert L."/>
            <person name="Andreopoulos W."/>
            <person name="Angelini C."/>
            <person name="Antonin V."/>
            <person name="Barry K.W."/>
            <person name="Bougher N.L."/>
            <person name="Buchanan P."/>
            <person name="Buyck B."/>
            <person name="Bense V."/>
            <person name="Catcheside P."/>
            <person name="Chovatia M."/>
            <person name="Cooper J."/>
            <person name="Damon W."/>
            <person name="Desjardin D."/>
            <person name="Finy P."/>
            <person name="Geml J."/>
            <person name="Haridas S."/>
            <person name="Hughes K."/>
            <person name="Justo A."/>
            <person name="Karasinski D."/>
            <person name="Kautmanova I."/>
            <person name="Kiss B."/>
            <person name="Kocsube S."/>
            <person name="Kotiranta H."/>
            <person name="LaButti K.M."/>
            <person name="Lechner B.E."/>
            <person name="Liimatainen K."/>
            <person name="Lipzen A."/>
            <person name="Lukacs Z."/>
            <person name="Mihaltcheva S."/>
            <person name="Morgado L.N."/>
            <person name="Niskanen T."/>
            <person name="Noordeloos M.E."/>
            <person name="Ohm R.A."/>
            <person name="Ortiz-Santana B."/>
            <person name="Ovrebo C."/>
            <person name="Racz N."/>
            <person name="Riley R."/>
            <person name="Savchenko A."/>
            <person name="Shiryaev A."/>
            <person name="Soop K."/>
            <person name="Spirin V."/>
            <person name="Szebenyi C."/>
            <person name="Tomsovsky M."/>
            <person name="Tulloss R.E."/>
            <person name="Uehling J."/>
            <person name="Grigoriev I.V."/>
            <person name="Vagvolgyi C."/>
            <person name="Papp T."/>
            <person name="Martin F.M."/>
            <person name="Miettinen O."/>
            <person name="Hibbett D.S."/>
            <person name="Nagy L.G."/>
        </authorList>
    </citation>
    <scope>NUCLEOTIDE SEQUENCE [LARGE SCALE GENOMIC DNA]</scope>
    <source>
        <strain evidence="2 3">HHB13444</strain>
    </source>
</reference>
<feature type="region of interest" description="Disordered" evidence="1">
    <location>
        <begin position="1"/>
        <end position="54"/>
    </location>
</feature>
<gene>
    <name evidence="2" type="ORF">K466DRAFT_591966</name>
</gene>
<dbReference type="AlphaFoldDB" id="A0A5C3P3D8"/>
<dbReference type="Proteomes" id="UP000308197">
    <property type="component" value="Unassembled WGS sequence"/>
</dbReference>
<dbReference type="EMBL" id="ML211812">
    <property type="protein sequence ID" value="TFK80263.1"/>
    <property type="molecule type" value="Genomic_DNA"/>
</dbReference>
<protein>
    <submittedName>
        <fullName evidence="2">Uncharacterized protein</fullName>
    </submittedName>
</protein>
<keyword evidence="3" id="KW-1185">Reference proteome</keyword>
<evidence type="ECO:0000313" key="3">
    <source>
        <dbReference type="Proteomes" id="UP000308197"/>
    </source>
</evidence>
<feature type="compositionally biased region" description="Pro residues" evidence="1">
    <location>
        <begin position="43"/>
        <end position="54"/>
    </location>
</feature>
<evidence type="ECO:0000256" key="1">
    <source>
        <dbReference type="SAM" id="MobiDB-lite"/>
    </source>
</evidence>
<proteinExistence type="predicted"/>